<dbReference type="Proteomes" id="UP000248863">
    <property type="component" value="Unassembled WGS sequence"/>
</dbReference>
<evidence type="ECO:0000313" key="1">
    <source>
        <dbReference type="EMBL" id="RAI25879.1"/>
    </source>
</evidence>
<reference evidence="1 2" key="1">
    <citation type="submission" date="2017-07" db="EMBL/GenBank/DDBJ databases">
        <title>Draft Genome Sequences of Select Purple Nonsulfur Bacteria.</title>
        <authorList>
            <person name="Lasarre B."/>
            <person name="Mckinlay J.B."/>
        </authorList>
    </citation>
    <scope>NUCLEOTIDE SEQUENCE [LARGE SCALE GENOMIC DNA]</scope>
    <source>
        <strain evidence="1 2">DSM 11907</strain>
    </source>
</reference>
<dbReference type="RefSeq" id="WP_146619033.1">
    <property type="nucleotide sequence ID" value="NZ_NPEU01000999.1"/>
</dbReference>
<protein>
    <recommendedName>
        <fullName evidence="3">Helix-turn-helix domain-containing protein</fullName>
    </recommendedName>
</protein>
<name>A0A327JHW4_9BRAD</name>
<evidence type="ECO:0008006" key="3">
    <source>
        <dbReference type="Google" id="ProtNLM"/>
    </source>
</evidence>
<organism evidence="1 2">
    <name type="scientific">Rhodoplanes elegans</name>
    <dbReference type="NCBI Taxonomy" id="29408"/>
    <lineage>
        <taxon>Bacteria</taxon>
        <taxon>Pseudomonadati</taxon>
        <taxon>Pseudomonadota</taxon>
        <taxon>Alphaproteobacteria</taxon>
        <taxon>Hyphomicrobiales</taxon>
        <taxon>Nitrobacteraceae</taxon>
        <taxon>Rhodoplanes</taxon>
    </lineage>
</organism>
<dbReference type="EMBL" id="NPEU01000999">
    <property type="protein sequence ID" value="RAI25879.1"/>
    <property type="molecule type" value="Genomic_DNA"/>
</dbReference>
<proteinExistence type="predicted"/>
<keyword evidence="2" id="KW-1185">Reference proteome</keyword>
<sequence>MTDRFEPRVWPPELLAALRHSVETTDRALSVIAEEHAIPRSTFYQLVRREGWHRPGADPPAGPTRAAARA</sequence>
<gene>
    <name evidence="1" type="ORF">CH338_31055</name>
</gene>
<comment type="caution">
    <text evidence="1">The sequence shown here is derived from an EMBL/GenBank/DDBJ whole genome shotgun (WGS) entry which is preliminary data.</text>
</comment>
<evidence type="ECO:0000313" key="2">
    <source>
        <dbReference type="Proteomes" id="UP000248863"/>
    </source>
</evidence>
<accession>A0A327JHW4</accession>
<dbReference type="AlphaFoldDB" id="A0A327JHW4"/>
<feature type="non-terminal residue" evidence="1">
    <location>
        <position position="70"/>
    </location>
</feature>